<dbReference type="InterPro" id="IPR005119">
    <property type="entry name" value="LysR_subst-bd"/>
</dbReference>
<keyword evidence="3 7" id="KW-0238">DNA-binding</keyword>
<dbReference type="InterPro" id="IPR000847">
    <property type="entry name" value="LysR_HTH_N"/>
</dbReference>
<comment type="similarity">
    <text evidence="1">Belongs to the LysR transcriptional regulatory family.</text>
</comment>
<evidence type="ECO:0000256" key="1">
    <source>
        <dbReference type="ARBA" id="ARBA00009437"/>
    </source>
</evidence>
<dbReference type="GO" id="GO:0032993">
    <property type="term" value="C:protein-DNA complex"/>
    <property type="evidence" value="ECO:0007669"/>
    <property type="project" value="TreeGrafter"/>
</dbReference>
<feature type="domain" description="HTH lysR-type" evidence="6">
    <location>
        <begin position="1"/>
        <end position="58"/>
    </location>
</feature>
<dbReference type="Pfam" id="PF03466">
    <property type="entry name" value="LysR_substrate"/>
    <property type="match status" value="1"/>
</dbReference>
<accession>A0A2U1CM97</accession>
<dbReference type="PANTHER" id="PTHR30346">
    <property type="entry name" value="TRANSCRIPTIONAL DUAL REGULATOR HCAR-RELATED"/>
    <property type="match status" value="1"/>
</dbReference>
<proteinExistence type="inferred from homology"/>
<comment type="caution">
    <text evidence="7">The sequence shown here is derived from an EMBL/GenBank/DDBJ whole genome shotgun (WGS) entry which is preliminary data.</text>
</comment>
<evidence type="ECO:0000256" key="2">
    <source>
        <dbReference type="ARBA" id="ARBA00023015"/>
    </source>
</evidence>
<dbReference type="SUPFAM" id="SSF53850">
    <property type="entry name" value="Periplasmic binding protein-like II"/>
    <property type="match status" value="1"/>
</dbReference>
<dbReference type="GO" id="GO:0003677">
    <property type="term" value="F:DNA binding"/>
    <property type="evidence" value="ECO:0007669"/>
    <property type="project" value="UniProtKB-KW"/>
</dbReference>
<dbReference type="Proteomes" id="UP000246145">
    <property type="component" value="Unassembled WGS sequence"/>
</dbReference>
<dbReference type="InterPro" id="IPR036388">
    <property type="entry name" value="WH-like_DNA-bd_sf"/>
</dbReference>
<organism evidence="7 8">
    <name type="scientific">Pusillimonas noertemannii</name>
    <dbReference type="NCBI Taxonomy" id="305977"/>
    <lineage>
        <taxon>Bacteria</taxon>
        <taxon>Pseudomonadati</taxon>
        <taxon>Pseudomonadota</taxon>
        <taxon>Betaproteobacteria</taxon>
        <taxon>Burkholderiales</taxon>
        <taxon>Alcaligenaceae</taxon>
        <taxon>Pusillimonas</taxon>
    </lineage>
</organism>
<keyword evidence="4" id="KW-0804">Transcription</keyword>
<evidence type="ECO:0000256" key="4">
    <source>
        <dbReference type="ARBA" id="ARBA00023163"/>
    </source>
</evidence>
<gene>
    <name evidence="7" type="ORF">C7440_1601</name>
</gene>
<dbReference type="CDD" id="cd08414">
    <property type="entry name" value="PBP2_LTTR_aromatics_like"/>
    <property type="match status" value="1"/>
</dbReference>
<dbReference type="RefSeq" id="WP_165832498.1">
    <property type="nucleotide sequence ID" value="NZ_JACCEX010000002.1"/>
</dbReference>
<dbReference type="FunFam" id="1.10.10.10:FF:000001">
    <property type="entry name" value="LysR family transcriptional regulator"/>
    <property type="match status" value="1"/>
</dbReference>
<dbReference type="Gene3D" id="1.10.10.10">
    <property type="entry name" value="Winged helix-like DNA-binding domain superfamily/Winged helix DNA-binding domain"/>
    <property type="match status" value="1"/>
</dbReference>
<evidence type="ECO:0000313" key="7">
    <source>
        <dbReference type="EMBL" id="PVY62111.1"/>
    </source>
</evidence>
<dbReference type="PANTHER" id="PTHR30346:SF0">
    <property type="entry name" value="HCA OPERON TRANSCRIPTIONAL ACTIVATOR HCAR"/>
    <property type="match status" value="1"/>
</dbReference>
<keyword evidence="5" id="KW-1133">Transmembrane helix</keyword>
<dbReference type="SUPFAM" id="SSF46785">
    <property type="entry name" value="Winged helix' DNA-binding domain"/>
    <property type="match status" value="1"/>
</dbReference>
<keyword evidence="5" id="KW-0812">Transmembrane</keyword>
<dbReference type="PROSITE" id="PS50931">
    <property type="entry name" value="HTH_LYSR"/>
    <property type="match status" value="1"/>
</dbReference>
<dbReference type="PRINTS" id="PR00039">
    <property type="entry name" value="HTHLYSR"/>
</dbReference>
<evidence type="ECO:0000313" key="8">
    <source>
        <dbReference type="Proteomes" id="UP000246145"/>
    </source>
</evidence>
<protein>
    <submittedName>
        <fullName evidence="7">DNA-binding transcriptional LysR family regulator</fullName>
    </submittedName>
</protein>
<evidence type="ECO:0000256" key="5">
    <source>
        <dbReference type="SAM" id="Phobius"/>
    </source>
</evidence>
<dbReference type="Pfam" id="PF00126">
    <property type="entry name" value="HTH_1"/>
    <property type="match status" value="1"/>
</dbReference>
<keyword evidence="2" id="KW-0805">Transcription regulation</keyword>
<reference evidence="7 8" key="1">
    <citation type="submission" date="2018-04" db="EMBL/GenBank/DDBJ databases">
        <title>Genomic Encyclopedia of Type Strains, Phase IV (KMG-IV): sequencing the most valuable type-strain genomes for metagenomic binning, comparative biology and taxonomic classification.</title>
        <authorList>
            <person name="Goeker M."/>
        </authorList>
    </citation>
    <scope>NUCLEOTIDE SEQUENCE [LARGE SCALE GENOMIC DNA]</scope>
    <source>
        <strain evidence="7 8">DSM 10065</strain>
    </source>
</reference>
<dbReference type="GO" id="GO:0003700">
    <property type="term" value="F:DNA-binding transcription factor activity"/>
    <property type="evidence" value="ECO:0007669"/>
    <property type="project" value="InterPro"/>
</dbReference>
<dbReference type="InterPro" id="IPR036390">
    <property type="entry name" value="WH_DNA-bd_sf"/>
</dbReference>
<dbReference type="Gene3D" id="3.40.190.10">
    <property type="entry name" value="Periplasmic binding protein-like II"/>
    <property type="match status" value="2"/>
</dbReference>
<dbReference type="EMBL" id="QEKO01000002">
    <property type="protein sequence ID" value="PVY62111.1"/>
    <property type="molecule type" value="Genomic_DNA"/>
</dbReference>
<evidence type="ECO:0000256" key="3">
    <source>
        <dbReference type="ARBA" id="ARBA00023125"/>
    </source>
</evidence>
<dbReference type="AlphaFoldDB" id="A0A2U1CM97"/>
<keyword evidence="5" id="KW-0472">Membrane</keyword>
<keyword evidence="8" id="KW-1185">Reference proteome</keyword>
<feature type="transmembrane region" description="Helical" evidence="5">
    <location>
        <begin position="225"/>
        <end position="246"/>
    </location>
</feature>
<sequence length="301" mass="33409">MRIRNLRYFVVLAEERNFHRAASRLHIEQSPLSRAIKTLEDDLGARLFERTQRGSCLTEAGQALLGEAQRVLAAYDLARRSVAEAVRDYQYRVRLGLSGMTAGLAHPKLARLLGNYRRTSPEVDLIVCEYDYGAMLRDLRDGLLDVGVTLGGIHADDLVIRRLWEDPIMAAVSHSHVLAARRVVSLDEVQTYPLVVCHPRSDAACSAQLRALVQQSDPAPVIGHYAISISGMLTLVAANFGVGFIARSQARMILRDDVRFLELADARAVFATSAIRRPGAAREPVARLLDQARLLRDATYE</sequence>
<name>A0A2U1CM97_9BURK</name>
<evidence type="ECO:0000259" key="6">
    <source>
        <dbReference type="PROSITE" id="PS50931"/>
    </source>
</evidence>